<evidence type="ECO:0000313" key="3">
    <source>
        <dbReference type="Proteomes" id="UP001253637"/>
    </source>
</evidence>
<evidence type="ECO:0000256" key="1">
    <source>
        <dbReference type="SAM" id="MobiDB-lite"/>
    </source>
</evidence>
<name>A0A811BR71_9VIRU</name>
<sequence length="343" mass="36687">MTALGKRARVETATALDHKEDTDEGAPAVALAKRPRCDALDSGVAWIAAGDMWDGILCDEEDVEACDRIVEAVLAGRGLATVLDKAPVHHIDMALIRLFDDPDALDRLCRVIALSLSQLRTPTAGSQRNKSAFYVTVNALLCRAARSGRSAAVAVLVRRLADECDVGRAIEMANEEDDSAAIELIVETYEDNAGEDETGSCRRVAYAALECAAGSSRIALIHRLADKCDVDSVHELLDDHHGKGDVFAALWEHSVLCAHAYAASLPPGPALDHLTLQIANGEPCADMCASYAAADSDDDDDDDDDDEDDDEDGGDGEDGEDGSEHGVDDDDDDTDRKSDKQPR</sequence>
<feature type="compositionally biased region" description="Basic and acidic residues" evidence="1">
    <location>
        <begin position="334"/>
        <end position="343"/>
    </location>
</feature>
<accession>A0A811BR71</accession>
<reference evidence="2" key="1">
    <citation type="submission" date="2021-04" db="EMBL/GenBank/DDBJ databases">
        <title>Draft Genome Sequence of Pandoravirus japonicus, Isolated from the Sabaishi River of Niigata, Japan.</title>
        <authorList>
            <person name="Hosokawa N."/>
            <person name="Takahashi H."/>
            <person name="Aoki K."/>
            <person name="Takemura M."/>
        </authorList>
    </citation>
    <scope>NUCLEOTIDE SEQUENCE</scope>
</reference>
<organism evidence="2 3">
    <name type="scientific">Pandoravirus japonicus</name>
    <dbReference type="NCBI Taxonomy" id="2823154"/>
    <lineage>
        <taxon>Viruses</taxon>
        <taxon>Pandoravirus</taxon>
    </lineage>
</organism>
<dbReference type="Proteomes" id="UP001253637">
    <property type="component" value="Segment"/>
</dbReference>
<evidence type="ECO:0000313" key="2">
    <source>
        <dbReference type="EMBL" id="BCU03850.1"/>
    </source>
</evidence>
<feature type="compositionally biased region" description="Acidic residues" evidence="1">
    <location>
        <begin position="295"/>
        <end position="333"/>
    </location>
</feature>
<protein>
    <submittedName>
        <fullName evidence="2">Uncharacterized protein</fullName>
    </submittedName>
</protein>
<proteinExistence type="predicted"/>
<feature type="region of interest" description="Disordered" evidence="1">
    <location>
        <begin position="1"/>
        <end position="21"/>
    </location>
</feature>
<dbReference type="EMBL" id="LC625835">
    <property type="protein sequence ID" value="BCU03850.1"/>
    <property type="molecule type" value="Genomic_DNA"/>
</dbReference>
<feature type="region of interest" description="Disordered" evidence="1">
    <location>
        <begin position="292"/>
        <end position="343"/>
    </location>
</feature>